<proteinExistence type="inferred from homology"/>
<dbReference type="InterPro" id="IPR046348">
    <property type="entry name" value="SIS_dom_sf"/>
</dbReference>
<gene>
    <name evidence="3" type="primary">murQ</name>
    <name evidence="5" type="ORF">DES52_106113</name>
</gene>
<dbReference type="HAMAP" id="MF_00068">
    <property type="entry name" value="MurQ"/>
    <property type="match status" value="1"/>
</dbReference>
<dbReference type="InterPro" id="IPR005486">
    <property type="entry name" value="Glucokinase_regulatory_CS"/>
</dbReference>
<dbReference type="Pfam" id="PF22645">
    <property type="entry name" value="GKRP_SIS_N"/>
    <property type="match status" value="1"/>
</dbReference>
<keyword evidence="2 3" id="KW-0119">Carbohydrate metabolism</keyword>
<dbReference type="GO" id="GO:0046348">
    <property type="term" value="P:amino sugar catabolic process"/>
    <property type="evidence" value="ECO:0007669"/>
    <property type="project" value="InterPro"/>
</dbReference>
<organism evidence="5 6">
    <name type="scientific">Deinococcus yavapaiensis KR-236</name>
    <dbReference type="NCBI Taxonomy" id="694435"/>
    <lineage>
        <taxon>Bacteria</taxon>
        <taxon>Thermotogati</taxon>
        <taxon>Deinococcota</taxon>
        <taxon>Deinococci</taxon>
        <taxon>Deinococcales</taxon>
        <taxon>Deinococcaceae</taxon>
        <taxon>Deinococcus</taxon>
    </lineage>
</organism>
<dbReference type="SUPFAM" id="SSF53697">
    <property type="entry name" value="SIS domain"/>
    <property type="match status" value="1"/>
</dbReference>
<dbReference type="Gene3D" id="3.40.50.10490">
    <property type="entry name" value="Glucose-6-phosphate isomerase like protein, domain 1"/>
    <property type="match status" value="1"/>
</dbReference>
<accession>A0A318SCQ8</accession>
<dbReference type="InterPro" id="IPR040190">
    <property type="entry name" value="MURQ/GCKR"/>
</dbReference>
<comment type="caution">
    <text evidence="5">The sequence shown here is derived from an EMBL/GenBank/DDBJ whole genome shotgun (WGS) entry which is preliminary data.</text>
</comment>
<sequence length="294" mass="30791">MTLLDTERLSEQYRDLDLRSTNGVVAALLEDQARAVTAVRDASDDLSRAVDLAAEFLARGGRLVYVGAGTSGRLACLDAAELPPTFSWPPSRAVALLAGGREAMWEAREGAEDDEEAGVLDLRQVQLSADDVLIAIAASGTTPYALAGLRYAKAVGALTIAFANNPGTPLLTEADVGVCLHSGPEVISGSTRLKAGTAQKIALNTFSSAVMVRLGKVLGNLMVDVRPTNAKLRERAVRLVVTATNASETEARAALEASGFRVAVSVVSLLRSVDTAEAQRLLDAAGGHVRRALT</sequence>
<name>A0A318SCQ8_9DEIO</name>
<comment type="function">
    <text evidence="3">Specifically catalyzes the cleavage of the D-lactyl ether substituent of MurNAc 6-phosphate, producing GlcNAc 6-phosphate and D-lactate.</text>
</comment>
<dbReference type="EMBL" id="QJSX01000006">
    <property type="protein sequence ID" value="PYE54148.1"/>
    <property type="molecule type" value="Genomic_DNA"/>
</dbReference>
<dbReference type="InterPro" id="IPR001347">
    <property type="entry name" value="SIS_dom"/>
</dbReference>
<comment type="subunit">
    <text evidence="3">Homodimer.</text>
</comment>
<dbReference type="AlphaFoldDB" id="A0A318SCQ8"/>
<evidence type="ECO:0000256" key="2">
    <source>
        <dbReference type="ARBA" id="ARBA00023277"/>
    </source>
</evidence>
<dbReference type="GO" id="GO:0097173">
    <property type="term" value="P:N-acetylmuramic acid catabolic process"/>
    <property type="evidence" value="ECO:0007669"/>
    <property type="project" value="UniProtKB-UniPathway"/>
</dbReference>
<dbReference type="NCBIfam" id="TIGR00274">
    <property type="entry name" value="N-acetylmuramic acid 6-phosphate etherase"/>
    <property type="match status" value="1"/>
</dbReference>
<dbReference type="GO" id="GO:0097367">
    <property type="term" value="F:carbohydrate derivative binding"/>
    <property type="evidence" value="ECO:0007669"/>
    <property type="project" value="InterPro"/>
</dbReference>
<dbReference type="InterPro" id="IPR005488">
    <property type="entry name" value="Etherase_MurQ"/>
</dbReference>
<dbReference type="CDD" id="cd05007">
    <property type="entry name" value="SIS_Etherase"/>
    <property type="match status" value="1"/>
</dbReference>
<dbReference type="PANTHER" id="PTHR10088:SF4">
    <property type="entry name" value="GLUCOKINASE REGULATORY PROTEIN"/>
    <property type="match status" value="1"/>
</dbReference>
<dbReference type="NCBIfam" id="NF009222">
    <property type="entry name" value="PRK12570.1"/>
    <property type="match status" value="1"/>
</dbReference>
<reference evidence="5 6" key="1">
    <citation type="submission" date="2018-06" db="EMBL/GenBank/DDBJ databases">
        <title>Genomic Encyclopedia of Type Strains, Phase IV (KMG-IV): sequencing the most valuable type-strain genomes for metagenomic binning, comparative biology and taxonomic classification.</title>
        <authorList>
            <person name="Goeker M."/>
        </authorList>
    </citation>
    <scope>NUCLEOTIDE SEQUENCE [LARGE SCALE GENOMIC DNA]</scope>
    <source>
        <strain evidence="5 6">DSM 18048</strain>
    </source>
</reference>
<keyword evidence="1 3" id="KW-0456">Lyase</keyword>
<evidence type="ECO:0000313" key="6">
    <source>
        <dbReference type="Proteomes" id="UP000248326"/>
    </source>
</evidence>
<feature type="domain" description="SIS" evidence="4">
    <location>
        <begin position="53"/>
        <end position="216"/>
    </location>
</feature>
<dbReference type="UniPathway" id="UPA00342"/>
<feature type="active site" evidence="3">
    <location>
        <position position="112"/>
    </location>
</feature>
<keyword evidence="6" id="KW-1185">Reference proteome</keyword>
<dbReference type="Gene3D" id="1.10.8.1080">
    <property type="match status" value="1"/>
</dbReference>
<dbReference type="PROSITE" id="PS01272">
    <property type="entry name" value="GCKR"/>
    <property type="match status" value="1"/>
</dbReference>
<dbReference type="GO" id="GO:0016835">
    <property type="term" value="F:carbon-oxygen lyase activity"/>
    <property type="evidence" value="ECO:0007669"/>
    <property type="project" value="UniProtKB-UniRule"/>
</dbReference>
<evidence type="ECO:0000259" key="4">
    <source>
        <dbReference type="PROSITE" id="PS51464"/>
    </source>
</evidence>
<comment type="similarity">
    <text evidence="3">Belongs to the GCKR-like family. MurNAc-6-P etherase subfamily.</text>
</comment>
<dbReference type="PANTHER" id="PTHR10088">
    <property type="entry name" value="GLUCOKINASE REGULATORY PROTEIN"/>
    <property type="match status" value="1"/>
</dbReference>
<dbReference type="Proteomes" id="UP000248326">
    <property type="component" value="Unassembled WGS sequence"/>
</dbReference>
<comment type="catalytic activity">
    <reaction evidence="3">
        <text>N-acetyl-D-muramate 6-phosphate + H2O = N-acetyl-D-glucosamine 6-phosphate + (R)-lactate</text>
        <dbReference type="Rhea" id="RHEA:26410"/>
        <dbReference type="ChEBI" id="CHEBI:15377"/>
        <dbReference type="ChEBI" id="CHEBI:16004"/>
        <dbReference type="ChEBI" id="CHEBI:57513"/>
        <dbReference type="ChEBI" id="CHEBI:58722"/>
        <dbReference type="EC" id="4.2.1.126"/>
    </reaction>
</comment>
<comment type="pathway">
    <text evidence="3">Amino-sugar metabolism; N-acetylmuramate degradation.</text>
</comment>
<dbReference type="RefSeq" id="WP_110886538.1">
    <property type="nucleotide sequence ID" value="NZ_QJSX01000006.1"/>
</dbReference>
<dbReference type="PROSITE" id="PS51464">
    <property type="entry name" value="SIS"/>
    <property type="match status" value="1"/>
</dbReference>
<dbReference type="EC" id="4.2.1.126" evidence="3"/>
<evidence type="ECO:0000256" key="3">
    <source>
        <dbReference type="HAMAP-Rule" id="MF_00068"/>
    </source>
</evidence>
<protein>
    <recommendedName>
        <fullName evidence="3">N-acetylmuramic acid 6-phosphate etherase</fullName>
        <shortName evidence="3">MurNAc-6-P etherase</shortName>
        <ecNumber evidence="3">4.2.1.126</ecNumber>
    </recommendedName>
    <alternativeName>
        <fullName evidence="3">N-acetylmuramic acid 6-phosphate hydrolase</fullName>
    </alternativeName>
    <alternativeName>
        <fullName evidence="3">N-acetylmuramic acid 6-phosphate lyase</fullName>
    </alternativeName>
</protein>
<comment type="miscellaneous">
    <text evidence="3">A lyase-type mechanism (elimination/hydration) is suggested for the cleavage of the lactyl ether bond of MurNAc 6-phosphate, with the formation of an alpha,beta-unsaturated aldehyde intermediate with (E)-stereochemistry, followed by the syn addition of water to give product.</text>
</comment>
<evidence type="ECO:0000256" key="1">
    <source>
        <dbReference type="ARBA" id="ARBA00023239"/>
    </source>
</evidence>
<evidence type="ECO:0000313" key="5">
    <source>
        <dbReference type="EMBL" id="PYE54148.1"/>
    </source>
</evidence>
<feature type="active site" description="Proton donor" evidence="3">
    <location>
        <position position="81"/>
    </location>
</feature>
<dbReference type="GO" id="GO:0016803">
    <property type="term" value="F:ether hydrolase activity"/>
    <property type="evidence" value="ECO:0007669"/>
    <property type="project" value="TreeGrafter"/>
</dbReference>
<dbReference type="NCBIfam" id="NF003915">
    <property type="entry name" value="PRK05441.1"/>
    <property type="match status" value="1"/>
</dbReference>
<dbReference type="OrthoDB" id="9813395at2"/>
<dbReference type="GO" id="GO:0009254">
    <property type="term" value="P:peptidoglycan turnover"/>
    <property type="evidence" value="ECO:0007669"/>
    <property type="project" value="TreeGrafter"/>
</dbReference>